<proteinExistence type="inferred from homology"/>
<organism evidence="4">
    <name type="scientific">hydrothermal vent metagenome</name>
    <dbReference type="NCBI Taxonomy" id="652676"/>
    <lineage>
        <taxon>unclassified sequences</taxon>
        <taxon>metagenomes</taxon>
        <taxon>ecological metagenomes</taxon>
    </lineage>
</organism>
<evidence type="ECO:0000256" key="1">
    <source>
        <dbReference type="ARBA" id="ARBA00009986"/>
    </source>
</evidence>
<dbReference type="SUPFAM" id="SSF53720">
    <property type="entry name" value="ALDH-like"/>
    <property type="match status" value="1"/>
</dbReference>
<dbReference type="AlphaFoldDB" id="A0A1W1DPR7"/>
<evidence type="ECO:0000313" key="4">
    <source>
        <dbReference type="EMBL" id="SFV83364.1"/>
    </source>
</evidence>
<keyword evidence="2" id="KW-0560">Oxidoreductase</keyword>
<reference evidence="4" key="1">
    <citation type="submission" date="2016-10" db="EMBL/GenBank/DDBJ databases">
        <authorList>
            <person name="de Groot N.N."/>
        </authorList>
    </citation>
    <scope>NUCLEOTIDE SEQUENCE</scope>
</reference>
<gene>
    <name evidence="4" type="ORF">MNB_SUP05-7-809</name>
</gene>
<dbReference type="InterPro" id="IPR016162">
    <property type="entry name" value="Ald_DH_N"/>
</dbReference>
<dbReference type="PANTHER" id="PTHR42991:SF1">
    <property type="entry name" value="ALDEHYDE DEHYDROGENASE"/>
    <property type="match status" value="1"/>
</dbReference>
<accession>A0A1W1DPR7</accession>
<dbReference type="GO" id="GO:0008911">
    <property type="term" value="F:lactaldehyde dehydrogenase (NAD+) activity"/>
    <property type="evidence" value="ECO:0007669"/>
    <property type="project" value="TreeGrafter"/>
</dbReference>
<dbReference type="InterPro" id="IPR016163">
    <property type="entry name" value="Ald_DH_C"/>
</dbReference>
<dbReference type="InterPro" id="IPR016161">
    <property type="entry name" value="Ald_DH/histidinol_DH"/>
</dbReference>
<dbReference type="Gene3D" id="3.40.605.10">
    <property type="entry name" value="Aldehyde Dehydrogenase, Chain A, domain 1"/>
    <property type="match status" value="1"/>
</dbReference>
<protein>
    <submittedName>
        <fullName evidence="4">Aldehyde dehydrogenase family protein</fullName>
    </submittedName>
</protein>
<evidence type="ECO:0000256" key="2">
    <source>
        <dbReference type="ARBA" id="ARBA00023002"/>
    </source>
</evidence>
<dbReference type="Pfam" id="PF00171">
    <property type="entry name" value="Aldedh"/>
    <property type="match status" value="1"/>
</dbReference>
<dbReference type="InterPro" id="IPR015590">
    <property type="entry name" value="Aldehyde_DH_dom"/>
</dbReference>
<dbReference type="PANTHER" id="PTHR42991">
    <property type="entry name" value="ALDEHYDE DEHYDROGENASE"/>
    <property type="match status" value="1"/>
</dbReference>
<feature type="domain" description="Aldehyde dehydrogenase" evidence="3">
    <location>
        <begin position="3"/>
        <end position="114"/>
    </location>
</feature>
<comment type="similarity">
    <text evidence="1">Belongs to the aldehyde dehydrogenase family.</text>
</comment>
<evidence type="ECO:0000259" key="3">
    <source>
        <dbReference type="Pfam" id="PF00171"/>
    </source>
</evidence>
<dbReference type="InterPro" id="IPR051020">
    <property type="entry name" value="ALDH-related_metabolic_enz"/>
</dbReference>
<name>A0A1W1DPR7_9ZZZZ</name>
<dbReference type="EMBL" id="FPHW01000003">
    <property type="protein sequence ID" value="SFV83364.1"/>
    <property type="molecule type" value="Genomic_DNA"/>
</dbReference>
<dbReference type="Gene3D" id="3.40.309.10">
    <property type="entry name" value="Aldehyde Dehydrogenase, Chain A, domain 2"/>
    <property type="match status" value="1"/>
</dbReference>
<sequence>MSYEPTVLLNPAKGSKVSTQEVFGPVVCIYGYQTIDDAIEQANSLDVSFQSAIFSDNVSLAMDVAKKLEASAVMINDYTTFRVDWMPFAGRKYSGYGIGGIGYSMRDMLEHKMIVTKG</sequence>